<keyword evidence="5 9" id="KW-0798">TonB box</keyword>
<reference evidence="13 14" key="1">
    <citation type="submission" date="2024-01" db="EMBL/GenBank/DDBJ databases">
        <title>Pedobacter sp. nov., isolated from oil-contaminated soil.</title>
        <authorList>
            <person name="Le N.T.T."/>
        </authorList>
    </citation>
    <scope>NUCLEOTIDE SEQUENCE [LARGE SCALE GENOMIC DNA]</scope>
    <source>
        <strain evidence="13 14">VNH31</strain>
    </source>
</reference>
<keyword evidence="7 8" id="KW-0998">Cell outer membrane</keyword>
<dbReference type="InterPro" id="IPR039426">
    <property type="entry name" value="TonB-dep_rcpt-like"/>
</dbReference>
<dbReference type="PROSITE" id="PS52016">
    <property type="entry name" value="TONB_DEPENDENT_REC_3"/>
    <property type="match status" value="1"/>
</dbReference>
<keyword evidence="2 8" id="KW-0813">Transport</keyword>
<keyword evidence="6 8" id="KW-0472">Membrane</keyword>
<evidence type="ECO:0000313" key="13">
    <source>
        <dbReference type="EMBL" id="MEE1885699.1"/>
    </source>
</evidence>
<dbReference type="NCBIfam" id="TIGR04057">
    <property type="entry name" value="SusC_RagA_signa"/>
    <property type="match status" value="1"/>
</dbReference>
<dbReference type="InterPro" id="IPR012910">
    <property type="entry name" value="Plug_dom"/>
</dbReference>
<feature type="chain" id="PRO_5046473203" evidence="10">
    <location>
        <begin position="20"/>
        <end position="1059"/>
    </location>
</feature>
<evidence type="ECO:0000256" key="9">
    <source>
        <dbReference type="RuleBase" id="RU003357"/>
    </source>
</evidence>
<feature type="signal peptide" evidence="10">
    <location>
        <begin position="1"/>
        <end position="19"/>
    </location>
</feature>
<evidence type="ECO:0000256" key="10">
    <source>
        <dbReference type="SAM" id="SignalP"/>
    </source>
</evidence>
<dbReference type="InterPro" id="IPR023997">
    <property type="entry name" value="TonB-dep_OMP_SusC/RagA_CS"/>
</dbReference>
<dbReference type="InterPro" id="IPR000531">
    <property type="entry name" value="Beta-barrel_TonB"/>
</dbReference>
<keyword evidence="10" id="KW-0732">Signal</keyword>
<dbReference type="InterPro" id="IPR037066">
    <property type="entry name" value="Plug_dom_sf"/>
</dbReference>
<evidence type="ECO:0000256" key="5">
    <source>
        <dbReference type="ARBA" id="ARBA00023077"/>
    </source>
</evidence>
<evidence type="ECO:0000256" key="8">
    <source>
        <dbReference type="PROSITE-ProRule" id="PRU01360"/>
    </source>
</evidence>
<evidence type="ECO:0000313" key="14">
    <source>
        <dbReference type="Proteomes" id="UP001337681"/>
    </source>
</evidence>
<evidence type="ECO:0000256" key="2">
    <source>
        <dbReference type="ARBA" id="ARBA00022448"/>
    </source>
</evidence>
<evidence type="ECO:0000256" key="3">
    <source>
        <dbReference type="ARBA" id="ARBA00022452"/>
    </source>
</evidence>
<feature type="domain" description="TonB-dependent receptor plug" evidence="12">
    <location>
        <begin position="114"/>
        <end position="219"/>
    </location>
</feature>
<dbReference type="NCBIfam" id="TIGR04056">
    <property type="entry name" value="OMP_RagA_SusC"/>
    <property type="match status" value="1"/>
</dbReference>
<dbReference type="InterPro" id="IPR008969">
    <property type="entry name" value="CarboxyPept-like_regulatory"/>
</dbReference>
<keyword evidence="14" id="KW-1185">Reference proteome</keyword>
<sequence length="1059" mass="118818">MNKWLFMLFICIFSYKVQAQNLVNGRVVDNSGKGLQSVNIYYNNKISTSDSSGYFKLNLTEGKHRISFKSIGFFSKDSILTMPLKEDLIVVLQDNVAAIEEVVINTGYQKIPKTRSTGSFGIIENKDLNLQVESNLIHKLEGLVSGYNIDRKTNGAGGYGIMIRGLSTIRGSRSPLIILDNFPYEGDISNLDPNEVENITILKDAAAASIWGAKAGNGVIVISTKKSGFNNPLKVNLSANSKINQVPDLFYKPRISSSDMVDVENYLFDLGYYKSLESNIAQTPLSEVVETRIAQRDGIITTQVANAIIENLRSFDLRNEINDKVFRTPISQQYAFDISKGNNVSNWMLFGGFNNQIDELNNGNQKFNIRYANNFKLGSNVRIGSKIHYTIGNLSQGLPNVIDLNVSSGILPLYTRLYDDAGNELPVLRNYRKKYLDGLSNKGLLDWNYYPLSENNNIDYSNKTREFIGNLNVDFKLSNDLNLNASYQFSNQVGLIKNFYSEQSYFTRDLINRFTQIDGNGLIKYVIPKGEIRDFSSNDSERHNLRSQLNFDKEFGRHNISALVGGEVSMADLESTSSRFYGINSESLNLVNVDYVNAYKTFVNGSNAFIPNGNSLGGLNNRSISLYFNGAYTFNNKYTFSVSARRDAANTFGLKINDKWNPLFSSGFSWLASNEQFYKIDVLPYLRFRGTFGSSGNTDPSMSAVTTIIYSSVASPYTLSPQANFFNFQNPQLRWEKVYMFNLGLDFGFKNNVIKGSVEYFKKKSVDLFSLTELDYTTGIGNSIVKNAGIIGANGIDLEIVSNNLKGKLKWETYLNFSLSKDNVIKNYLANRSGRNFLTGNLSYTAIEGYPVYGLYSYKWAGLDPKTGNPQGYKDGLVSQDYAALTGNAVTVDDLKFHGAAFPKLFGSVGNNFSLYGLSLKFRLSYKFGYYFRKPSLSYTSLFSMRDGHGEYQSRWQKPGDELFTSVPSSIYPANSNRDSFYAGSEVNVLKGDHIRIQYVNLSYNFPGKKFNQLLKNTNVFIVASNLGIIWRANKYGIDPDYKDIPISKSFAVGINGRF</sequence>
<protein>
    <submittedName>
        <fullName evidence="13">SusC/RagA family TonB-linked outer membrane protein</fullName>
    </submittedName>
</protein>
<dbReference type="EMBL" id="JAZDQU010000002">
    <property type="protein sequence ID" value="MEE1885699.1"/>
    <property type="molecule type" value="Genomic_DNA"/>
</dbReference>
<dbReference type="RefSeq" id="WP_330146594.1">
    <property type="nucleotide sequence ID" value="NZ_JAZDQU010000002.1"/>
</dbReference>
<keyword evidence="3 8" id="KW-1134">Transmembrane beta strand</keyword>
<accession>A0ABU7H308</accession>
<comment type="similarity">
    <text evidence="8 9">Belongs to the TonB-dependent receptor family.</text>
</comment>
<dbReference type="Gene3D" id="2.40.170.20">
    <property type="entry name" value="TonB-dependent receptor, beta-barrel domain"/>
    <property type="match status" value="1"/>
</dbReference>
<dbReference type="InterPro" id="IPR023996">
    <property type="entry name" value="TonB-dep_OMP_SusC/RagA"/>
</dbReference>
<dbReference type="Gene3D" id="2.60.40.1120">
    <property type="entry name" value="Carboxypeptidase-like, regulatory domain"/>
    <property type="match status" value="1"/>
</dbReference>
<organism evidence="13 14">
    <name type="scientific">Pedobacter flavus</name>
    <dbReference type="NCBI Taxonomy" id="3113906"/>
    <lineage>
        <taxon>Bacteria</taxon>
        <taxon>Pseudomonadati</taxon>
        <taxon>Bacteroidota</taxon>
        <taxon>Sphingobacteriia</taxon>
        <taxon>Sphingobacteriales</taxon>
        <taxon>Sphingobacteriaceae</taxon>
        <taxon>Pedobacter</taxon>
    </lineage>
</organism>
<keyword evidence="4 8" id="KW-0812">Transmembrane</keyword>
<dbReference type="Pfam" id="PF00593">
    <property type="entry name" value="TonB_dep_Rec_b-barrel"/>
    <property type="match status" value="1"/>
</dbReference>
<dbReference type="Gene3D" id="2.170.130.10">
    <property type="entry name" value="TonB-dependent receptor, plug domain"/>
    <property type="match status" value="1"/>
</dbReference>
<comment type="caution">
    <text evidence="13">The sequence shown here is derived from an EMBL/GenBank/DDBJ whole genome shotgun (WGS) entry which is preliminary data.</text>
</comment>
<name>A0ABU7H308_9SPHI</name>
<comment type="subcellular location">
    <subcellularLocation>
        <location evidence="1 8">Cell outer membrane</location>
        <topology evidence="1 8">Multi-pass membrane protein</topology>
    </subcellularLocation>
</comment>
<dbReference type="SUPFAM" id="SSF56935">
    <property type="entry name" value="Porins"/>
    <property type="match status" value="1"/>
</dbReference>
<dbReference type="Pfam" id="PF07715">
    <property type="entry name" value="Plug"/>
    <property type="match status" value="1"/>
</dbReference>
<evidence type="ECO:0000259" key="12">
    <source>
        <dbReference type="Pfam" id="PF07715"/>
    </source>
</evidence>
<evidence type="ECO:0000256" key="6">
    <source>
        <dbReference type="ARBA" id="ARBA00023136"/>
    </source>
</evidence>
<feature type="domain" description="TonB-dependent receptor-like beta-barrel" evidence="11">
    <location>
        <begin position="436"/>
        <end position="844"/>
    </location>
</feature>
<evidence type="ECO:0000256" key="1">
    <source>
        <dbReference type="ARBA" id="ARBA00004571"/>
    </source>
</evidence>
<dbReference type="Proteomes" id="UP001337681">
    <property type="component" value="Unassembled WGS sequence"/>
</dbReference>
<dbReference type="Pfam" id="PF13715">
    <property type="entry name" value="CarbopepD_reg_2"/>
    <property type="match status" value="1"/>
</dbReference>
<dbReference type="InterPro" id="IPR036942">
    <property type="entry name" value="Beta-barrel_TonB_sf"/>
</dbReference>
<dbReference type="SUPFAM" id="SSF49464">
    <property type="entry name" value="Carboxypeptidase regulatory domain-like"/>
    <property type="match status" value="1"/>
</dbReference>
<evidence type="ECO:0000259" key="11">
    <source>
        <dbReference type="Pfam" id="PF00593"/>
    </source>
</evidence>
<gene>
    <name evidence="13" type="ORF">VRU49_09755</name>
</gene>
<evidence type="ECO:0000256" key="4">
    <source>
        <dbReference type="ARBA" id="ARBA00022692"/>
    </source>
</evidence>
<proteinExistence type="inferred from homology"/>
<evidence type="ECO:0000256" key="7">
    <source>
        <dbReference type="ARBA" id="ARBA00023237"/>
    </source>
</evidence>